<reference evidence="1" key="1">
    <citation type="submission" date="2022-05" db="EMBL/GenBank/DDBJ databases">
        <title>Chromosome-level genome of Chaenocephalus aceratus.</title>
        <authorList>
            <person name="Park H."/>
        </authorList>
    </citation>
    <scope>NUCLEOTIDE SEQUENCE</scope>
    <source>
        <strain evidence="1">KU_202001</strain>
    </source>
</reference>
<evidence type="ECO:0000313" key="2">
    <source>
        <dbReference type="Proteomes" id="UP001057452"/>
    </source>
</evidence>
<protein>
    <submittedName>
        <fullName evidence="1">Uncharacterized protein</fullName>
    </submittedName>
</protein>
<sequence length="1085" mass="119112">MALVTVQRSPTPSTTSSSPCVSESGSGEDDRRSQPRSISENFLTVKGAALFLPRGNSPTPNSAPHISLSRNKHTGDLQKHLQTMFTVLRPEDNIRLAVRLESAFPQVTRYMVVVSTNGKQDTEESIVLGMDFLSSDSCCSVGLVLPLWSDTLIHLDGDGGFSVSSVNRVHVFKPVSVQAMWSALQSLHKASDVARCHNHYPGSLFLTWVSYYQSRVSSNQTCINEWNAMQDVESHRANSPVLFTDLPTERERTERLIKTRLREIMMQKDLENVTCKEIRTELEMLMVCNLREFKEYIDNEMILILGQMDSPTEIFEHVYLGSEWNASNLEELQNSGVLYILNVTREIDNFFPGVFEYHNIRVYDEEATNLLEYWNETYKFIAKAKKAGAKCLVHCKMGVSRSASTVIAYAMKEYGWDLDTAFEFVKEKRAVTKPNPSFMKQLEEYQGILLASKQRHNKLWRSHSESDLSERPEPMCKPSSLGRSDSHNNNTSSPSLHHFLGAAVLQALGAESEDSAKSNTTHTSDSHSDSNGVCESPGQEDEGSDCENSLLLPLPRPRAAVVVPEERLANSASVAVTVPAALPHPPPSLHIVPPTPELQRAPPTHLSISVPRTQKAGDLTLSLPERSSSEEFSSLTLGSADSDTIDSSDLTSDKHSPLSPANLTHRLPLVASDDNNNPNELQIGSASDGRGEADGSSNHSADSIDFFSAREKFLGLAQDGRSRTLSEQAQLRTPPSLEEDGETEAKEEEEEQGYGTSQASPQSEESPDPAHPPHHDNGVSVRHIVTGIEAISHPSASLPTPSSSCSSSSHSSLPPSSHSPQHQIEAETLSELTQGSLTPPSHPQSPSMLPCDWPAGSVRRATKQLEQKLRQEMEVTATQRSPLHSPSAEHPPVRLSACPLSTEHTPPRPPSGPHRTNSGKKAQRRRRVGHRAQLLRRPFTSLYQTCLWCYTHHRAHIHRKPNAHIIPPHMSIISGDLSSAPKTSQPKPAASGLLRPDDCGRGDGAGVRHRRDSGVRFQWEGRVRPRLRRREQASSRQPGAGEDPADPPGAAGVPPRRPGDPTQPGAGSGTAPGEERHHGDRAGAF</sequence>
<accession>A0ACB9WP24</accession>
<dbReference type="EMBL" id="CM043797">
    <property type="protein sequence ID" value="KAI4815439.1"/>
    <property type="molecule type" value="Genomic_DNA"/>
</dbReference>
<gene>
    <name evidence="1" type="ORF">KUCAC02_005584</name>
</gene>
<name>A0ACB9WP24_CHAAC</name>
<dbReference type="Proteomes" id="UP001057452">
    <property type="component" value="Chromosome 13"/>
</dbReference>
<comment type="caution">
    <text evidence="1">The sequence shown here is derived from an EMBL/GenBank/DDBJ whole genome shotgun (WGS) entry which is preliminary data.</text>
</comment>
<organism evidence="1 2">
    <name type="scientific">Chaenocephalus aceratus</name>
    <name type="common">Blackfin icefish</name>
    <name type="synonym">Chaenichthys aceratus</name>
    <dbReference type="NCBI Taxonomy" id="36190"/>
    <lineage>
        <taxon>Eukaryota</taxon>
        <taxon>Metazoa</taxon>
        <taxon>Chordata</taxon>
        <taxon>Craniata</taxon>
        <taxon>Vertebrata</taxon>
        <taxon>Euteleostomi</taxon>
        <taxon>Actinopterygii</taxon>
        <taxon>Neopterygii</taxon>
        <taxon>Teleostei</taxon>
        <taxon>Neoteleostei</taxon>
        <taxon>Acanthomorphata</taxon>
        <taxon>Eupercaria</taxon>
        <taxon>Perciformes</taxon>
        <taxon>Notothenioidei</taxon>
        <taxon>Channichthyidae</taxon>
        <taxon>Chaenocephalus</taxon>
    </lineage>
</organism>
<proteinExistence type="predicted"/>
<keyword evidence="2" id="KW-1185">Reference proteome</keyword>
<evidence type="ECO:0000313" key="1">
    <source>
        <dbReference type="EMBL" id="KAI4815439.1"/>
    </source>
</evidence>